<dbReference type="RefSeq" id="WP_124958552.1">
    <property type="nucleotide sequence ID" value="NZ_RQXU01000005.1"/>
</dbReference>
<accession>A0A3P3EV05</accession>
<evidence type="ECO:0008006" key="3">
    <source>
        <dbReference type="Google" id="ProtNLM"/>
    </source>
</evidence>
<comment type="caution">
    <text evidence="1">The sequence shown here is derived from an EMBL/GenBank/DDBJ whole genome shotgun (WGS) entry which is preliminary data.</text>
</comment>
<dbReference type="AlphaFoldDB" id="A0A3P3EV05"/>
<dbReference type="InterPro" id="IPR025562">
    <property type="entry name" value="Tae4"/>
</dbReference>
<dbReference type="Pfam" id="PF14113">
    <property type="entry name" value="Tae4"/>
    <property type="match status" value="1"/>
</dbReference>
<evidence type="ECO:0000313" key="1">
    <source>
        <dbReference type="EMBL" id="RRH89188.1"/>
    </source>
</evidence>
<reference evidence="1 2" key="1">
    <citation type="submission" date="2018-11" db="EMBL/GenBank/DDBJ databases">
        <title>The genome of Variovorax sp T529.</title>
        <authorList>
            <person name="Gao J."/>
        </authorList>
    </citation>
    <scope>NUCLEOTIDE SEQUENCE [LARGE SCALE GENOMIC DNA]</scope>
    <source>
        <strain evidence="1 2">T529</strain>
    </source>
</reference>
<gene>
    <name evidence="1" type="ORF">EH244_11625</name>
</gene>
<organism evidence="1 2">
    <name type="scientific">Variovorax beijingensis</name>
    <dbReference type="NCBI Taxonomy" id="2496117"/>
    <lineage>
        <taxon>Bacteria</taxon>
        <taxon>Pseudomonadati</taxon>
        <taxon>Pseudomonadota</taxon>
        <taxon>Betaproteobacteria</taxon>
        <taxon>Burkholderiales</taxon>
        <taxon>Comamonadaceae</taxon>
        <taxon>Variovorax</taxon>
    </lineage>
</organism>
<evidence type="ECO:0000313" key="2">
    <source>
        <dbReference type="Proteomes" id="UP000271590"/>
    </source>
</evidence>
<proteinExistence type="predicted"/>
<sequence length="160" mass="18363">MQPSFATLWANHPNIKGDGALLDKGVYTDQCAINVGAAFMRSSLSLESFPGVFSWQKDKPKYPIRAQELANWLDSGKAGLMSRTEKYTGKEGFEKIANRTGIVFIQNYWGEGRQGDHIDLWNGSRMTELMSYLRVRWHLSWEGVITDMRLARAIWFWQVL</sequence>
<protein>
    <recommendedName>
        <fullName evidence="3">Type VI secretion system (T6SS) effector Tae4 (Amidase)</fullName>
    </recommendedName>
</protein>
<dbReference type="Gene3D" id="3.90.1720.80">
    <property type="match status" value="1"/>
</dbReference>
<name>A0A3P3EV05_9BURK</name>
<dbReference type="Proteomes" id="UP000271590">
    <property type="component" value="Unassembled WGS sequence"/>
</dbReference>
<dbReference type="EMBL" id="RQXU01000005">
    <property type="protein sequence ID" value="RRH89188.1"/>
    <property type="molecule type" value="Genomic_DNA"/>
</dbReference>